<gene>
    <name evidence="1" type="ORF">MNBD_BACTEROID03-2597</name>
</gene>
<protein>
    <submittedName>
        <fullName evidence="1">Transposase</fullName>
    </submittedName>
</protein>
<dbReference type="EMBL" id="UOEL01000066">
    <property type="protein sequence ID" value="VAW11562.1"/>
    <property type="molecule type" value="Genomic_DNA"/>
</dbReference>
<name>A0A3B0TAP1_9ZZZZ</name>
<reference evidence="1" key="1">
    <citation type="submission" date="2018-06" db="EMBL/GenBank/DDBJ databases">
        <authorList>
            <person name="Zhirakovskaya E."/>
        </authorList>
    </citation>
    <scope>NUCLEOTIDE SEQUENCE</scope>
</reference>
<proteinExistence type="predicted"/>
<accession>A0A3B0TAP1</accession>
<organism evidence="1">
    <name type="scientific">hydrothermal vent metagenome</name>
    <dbReference type="NCBI Taxonomy" id="652676"/>
    <lineage>
        <taxon>unclassified sequences</taxon>
        <taxon>metagenomes</taxon>
        <taxon>ecological metagenomes</taxon>
    </lineage>
</organism>
<evidence type="ECO:0000313" key="1">
    <source>
        <dbReference type="EMBL" id="VAW11562.1"/>
    </source>
</evidence>
<sequence length="64" mass="7797">MAKQWLGRSAKEKKFSVTYYREEYERNIGLADFSKRTKGVQRLQVDTFYGLRSDNNLKWNTYFY</sequence>
<dbReference type="AlphaFoldDB" id="A0A3B0TAP1"/>